<protein>
    <submittedName>
        <fullName evidence="1">Uncharacterized protein</fullName>
    </submittedName>
</protein>
<proteinExistence type="predicted"/>
<gene>
    <name evidence="1" type="ORF">ARMGADRAFT_1059428</name>
</gene>
<dbReference type="OrthoDB" id="2860438at2759"/>
<evidence type="ECO:0000313" key="1">
    <source>
        <dbReference type="EMBL" id="PBK99178.1"/>
    </source>
</evidence>
<dbReference type="Proteomes" id="UP000217790">
    <property type="component" value="Unassembled WGS sequence"/>
</dbReference>
<accession>A0A2H3E7R6</accession>
<dbReference type="AlphaFoldDB" id="A0A2H3E7R6"/>
<sequence length="310" mass="36236">MATFPPELVEIIVRDAWYSEMPSYIRKSFMTTCPRINRTWKAAYAPIASRDMYITNLAWLDYLCDISQARKSIIYHDFIPRLTRSVTCFVDLRENEREGASKAMYRYLVALPNVLGFQALFSRVRYISFQLVWIGTGQDPLLRSFRGIPIYARYDRFLVSNTSTHHHDRRWVGKTRMDVYFSMPARDSPVHDVVGSSFTLYKLRKVGVPGDFFITGILFPGPYKVSVIDGVRHISQSTYIGETQLGSLDSRYINKRLWIASKRWYRLRYLASLSYHREFKHGESSLPERVFPTRDLVASRPTLLERENLL</sequence>
<dbReference type="OMA" id="VWIGTGQ"/>
<dbReference type="InParanoid" id="A0A2H3E7R6"/>
<dbReference type="EMBL" id="KZ293647">
    <property type="protein sequence ID" value="PBK99178.1"/>
    <property type="molecule type" value="Genomic_DNA"/>
</dbReference>
<reference evidence="2" key="1">
    <citation type="journal article" date="2017" name="Nat. Ecol. Evol.">
        <title>Genome expansion and lineage-specific genetic innovations in the forest pathogenic fungi Armillaria.</title>
        <authorList>
            <person name="Sipos G."/>
            <person name="Prasanna A.N."/>
            <person name="Walter M.C."/>
            <person name="O'Connor E."/>
            <person name="Balint B."/>
            <person name="Krizsan K."/>
            <person name="Kiss B."/>
            <person name="Hess J."/>
            <person name="Varga T."/>
            <person name="Slot J."/>
            <person name="Riley R."/>
            <person name="Boka B."/>
            <person name="Rigling D."/>
            <person name="Barry K."/>
            <person name="Lee J."/>
            <person name="Mihaltcheva S."/>
            <person name="LaButti K."/>
            <person name="Lipzen A."/>
            <person name="Waldron R."/>
            <person name="Moloney N.M."/>
            <person name="Sperisen C."/>
            <person name="Kredics L."/>
            <person name="Vagvoelgyi C."/>
            <person name="Patrignani A."/>
            <person name="Fitzpatrick D."/>
            <person name="Nagy I."/>
            <person name="Doyle S."/>
            <person name="Anderson J.B."/>
            <person name="Grigoriev I.V."/>
            <person name="Gueldener U."/>
            <person name="Muensterkoetter M."/>
            <person name="Nagy L.G."/>
        </authorList>
    </citation>
    <scope>NUCLEOTIDE SEQUENCE [LARGE SCALE GENOMIC DNA]</scope>
    <source>
        <strain evidence="2">Ar21-2</strain>
    </source>
</reference>
<keyword evidence="2" id="KW-1185">Reference proteome</keyword>
<name>A0A2H3E7R6_ARMGA</name>
<organism evidence="1 2">
    <name type="scientific">Armillaria gallica</name>
    <name type="common">Bulbous honey fungus</name>
    <name type="synonym">Armillaria bulbosa</name>
    <dbReference type="NCBI Taxonomy" id="47427"/>
    <lineage>
        <taxon>Eukaryota</taxon>
        <taxon>Fungi</taxon>
        <taxon>Dikarya</taxon>
        <taxon>Basidiomycota</taxon>
        <taxon>Agaricomycotina</taxon>
        <taxon>Agaricomycetes</taxon>
        <taxon>Agaricomycetidae</taxon>
        <taxon>Agaricales</taxon>
        <taxon>Marasmiineae</taxon>
        <taxon>Physalacriaceae</taxon>
        <taxon>Armillaria</taxon>
    </lineage>
</organism>
<evidence type="ECO:0000313" key="2">
    <source>
        <dbReference type="Proteomes" id="UP000217790"/>
    </source>
</evidence>